<feature type="signal peptide" evidence="8">
    <location>
        <begin position="1"/>
        <end position="31"/>
    </location>
</feature>
<evidence type="ECO:0000256" key="5">
    <source>
        <dbReference type="ARBA" id="ARBA00023288"/>
    </source>
</evidence>
<evidence type="ECO:0000256" key="4">
    <source>
        <dbReference type="ARBA" id="ARBA00023139"/>
    </source>
</evidence>
<accession>A0A7X6R6H0</accession>
<dbReference type="NCBIfam" id="NF010141">
    <property type="entry name" value="PRK13616.1"/>
    <property type="match status" value="1"/>
</dbReference>
<evidence type="ECO:0000256" key="7">
    <source>
        <dbReference type="SAM" id="MobiDB-lite"/>
    </source>
</evidence>
<organism evidence="10 11">
    <name type="scientific">Nocardia gamkensis</name>
    <dbReference type="NCBI Taxonomy" id="352869"/>
    <lineage>
        <taxon>Bacteria</taxon>
        <taxon>Bacillati</taxon>
        <taxon>Actinomycetota</taxon>
        <taxon>Actinomycetes</taxon>
        <taxon>Mycobacteriales</taxon>
        <taxon>Nocardiaceae</taxon>
        <taxon>Nocardia</taxon>
    </lineage>
</organism>
<evidence type="ECO:0000259" key="9">
    <source>
        <dbReference type="SMART" id="SM00909"/>
    </source>
</evidence>
<dbReference type="HAMAP" id="MF_01373">
    <property type="entry name" value="LpqB_lipoprot"/>
    <property type="match status" value="1"/>
</dbReference>
<dbReference type="SUPFAM" id="SSF82171">
    <property type="entry name" value="DPP6 N-terminal domain-like"/>
    <property type="match status" value="1"/>
</dbReference>
<evidence type="ECO:0000256" key="2">
    <source>
        <dbReference type="ARBA" id="ARBA00022729"/>
    </source>
</evidence>
<feature type="domain" description="GerMN" evidence="9">
    <location>
        <begin position="210"/>
        <end position="308"/>
    </location>
</feature>
<dbReference type="AlphaFoldDB" id="A0A7X6R6H0"/>
<keyword evidence="2 8" id="KW-0732">Signal</keyword>
<evidence type="ECO:0000256" key="1">
    <source>
        <dbReference type="ARBA" id="ARBA00022475"/>
    </source>
</evidence>
<feature type="region of interest" description="Disordered" evidence="7">
    <location>
        <begin position="40"/>
        <end position="62"/>
    </location>
</feature>
<proteinExistence type="inferred from homology"/>
<comment type="subcellular location">
    <subcellularLocation>
        <location evidence="6">Cell membrane</location>
        <topology evidence="6">Lipid-anchor</topology>
    </subcellularLocation>
</comment>
<keyword evidence="4" id="KW-0564">Palmitate</keyword>
<dbReference type="Pfam" id="PF10646">
    <property type="entry name" value="Germane"/>
    <property type="match status" value="1"/>
</dbReference>
<feature type="chain" id="PRO_5031407765" description="Lipoprotein LpqB" evidence="8">
    <location>
        <begin position="32"/>
        <end position="607"/>
    </location>
</feature>
<keyword evidence="1" id="KW-1003">Cell membrane</keyword>
<dbReference type="InterPro" id="IPR018910">
    <property type="entry name" value="LpqB_C"/>
</dbReference>
<dbReference type="Proteomes" id="UP000540698">
    <property type="component" value="Unassembled WGS sequence"/>
</dbReference>
<dbReference type="EMBL" id="JAAXOS010000017">
    <property type="protein sequence ID" value="NKY30386.1"/>
    <property type="molecule type" value="Genomic_DNA"/>
</dbReference>
<gene>
    <name evidence="6 10" type="primary">lpqB</name>
    <name evidence="10" type="ORF">HGB38_29845</name>
</gene>
<dbReference type="GO" id="GO:0005886">
    <property type="term" value="C:plasma membrane"/>
    <property type="evidence" value="ECO:0007669"/>
    <property type="project" value="UniProtKB-SubCell"/>
</dbReference>
<dbReference type="InterPro" id="IPR019606">
    <property type="entry name" value="GerMN"/>
</dbReference>
<dbReference type="SMART" id="SM00909">
    <property type="entry name" value="Germane"/>
    <property type="match status" value="1"/>
</dbReference>
<evidence type="ECO:0000256" key="6">
    <source>
        <dbReference type="HAMAP-Rule" id="MF_01373"/>
    </source>
</evidence>
<evidence type="ECO:0000256" key="8">
    <source>
        <dbReference type="SAM" id="SignalP"/>
    </source>
</evidence>
<dbReference type="Pfam" id="PF10647">
    <property type="entry name" value="Gmad1"/>
    <property type="match status" value="1"/>
</dbReference>
<keyword evidence="11" id="KW-1185">Reference proteome</keyword>
<dbReference type="InterPro" id="IPR023959">
    <property type="entry name" value="LpqB"/>
</dbReference>
<evidence type="ECO:0000256" key="3">
    <source>
        <dbReference type="ARBA" id="ARBA00023136"/>
    </source>
</evidence>
<dbReference type="InterPro" id="IPR059026">
    <property type="entry name" value="LpqB_N"/>
</dbReference>
<protein>
    <recommendedName>
        <fullName evidence="6">Lipoprotein LpqB</fullName>
    </recommendedName>
</protein>
<evidence type="ECO:0000313" key="11">
    <source>
        <dbReference type="Proteomes" id="UP000540698"/>
    </source>
</evidence>
<sequence>MRMRVRSARGRRLTVLVATILAVVTPLTACASLPESSAPEALGTINREPTSEGPPPPVANRDPDLLLRDFLQATADPANRHLAARQYMTPAASTQWDDAAGTVIVEKPDTLRESRSGDKANYLIRARKVGELSADGGYRPNDDIPYVENKIELTKINGEWRIDELPDGVVMDSTAFFKSYRRYVLYFIDPGGNMAVPDLRWLAVPKAQLAQRLLSSLLEGPQPALASVLRSELTPPIALRGAITKANGDPDGVGIGLGGVKIDLAGASALNPRERELLAAQVVLTLSSADILGPYMLLADGKPLDERFAANGWSVADVQQFNPATSARNQTGLHALRGGGLVQIAENGGIIPAPGYFGGVNNLQSATLSPDGQLVAAVAEAGRPPGVPSRTLMVGTYGGNAFPVAEGFTITRPSWTADGSAAWAVVDGDRVIRAVNDRGSGNVSVQNVDISGLTAASSATSPRLPITELRISRSGVRAAMIADGRVYVVVVVPKPDGKVALTSALPVGVGLSTAAVSVDWLDADTIIIAREGNVDPVSTVSVDGSEPTPLTSQNLTAPVRSVSASPDHQYVADSRAVLELTSAPDQGQPYWREVPGLGANAIPVLPG</sequence>
<keyword evidence="3" id="KW-0472">Membrane</keyword>
<evidence type="ECO:0000313" key="10">
    <source>
        <dbReference type="EMBL" id="NKY30386.1"/>
    </source>
</evidence>
<keyword evidence="5" id="KW-0449">Lipoprotein</keyword>
<name>A0A7X6R6H0_9NOCA</name>
<reference evidence="10 11" key="1">
    <citation type="submission" date="2020-04" db="EMBL/GenBank/DDBJ databases">
        <title>MicrobeNet Type strains.</title>
        <authorList>
            <person name="Nicholson A.C."/>
        </authorList>
    </citation>
    <scope>NUCLEOTIDE SEQUENCE [LARGE SCALE GENOMIC DNA]</scope>
    <source>
        <strain evidence="10 11">DSM 44956</strain>
    </source>
</reference>
<comment type="caution">
    <text evidence="10">The sequence shown here is derived from an EMBL/GenBank/DDBJ whole genome shotgun (WGS) entry which is preliminary data.</text>
</comment>
<comment type="similarity">
    <text evidence="6">Belongs to the LpqB lipoprotein family.</text>
</comment>
<dbReference type="RefSeq" id="WP_062973806.1">
    <property type="nucleotide sequence ID" value="NZ_JAAXOS010000017.1"/>
</dbReference>
<dbReference type="Pfam" id="PF25976">
    <property type="entry name" value="LpqB_N"/>
    <property type="match status" value="1"/>
</dbReference>